<dbReference type="PANTHER" id="PTHR30417">
    <property type="entry name" value="N-ACETYLMURAMOYL-L-ALANINE AMIDASE AMID"/>
    <property type="match status" value="1"/>
</dbReference>
<evidence type="ECO:0000259" key="6">
    <source>
        <dbReference type="SMART" id="SM00644"/>
    </source>
</evidence>
<evidence type="ECO:0000256" key="3">
    <source>
        <dbReference type="ARBA" id="ARBA00011901"/>
    </source>
</evidence>
<dbReference type="PATRIC" id="fig|298794.3.peg.1590"/>
<keyword evidence="5" id="KW-0961">Cell wall biogenesis/degradation</keyword>
<dbReference type="EC" id="3.5.1.28" evidence="3"/>
<dbReference type="InterPro" id="IPR036505">
    <property type="entry name" value="Amidase/PGRP_sf"/>
</dbReference>
<dbReference type="Pfam" id="PF01471">
    <property type="entry name" value="PG_binding_1"/>
    <property type="match status" value="1"/>
</dbReference>
<dbReference type="Proteomes" id="UP000035955">
    <property type="component" value="Unassembled WGS sequence"/>
</dbReference>
<dbReference type="GO" id="GO:0008745">
    <property type="term" value="F:N-acetylmuramoyl-L-alanine amidase activity"/>
    <property type="evidence" value="ECO:0007669"/>
    <property type="project" value="UniProtKB-EC"/>
</dbReference>
<comment type="similarity">
    <text evidence="2">Belongs to the N-acetylmuramoyl-L-alanine amidase 2 family.</text>
</comment>
<dbReference type="AlphaFoldDB" id="A0A0J6SIS2"/>
<dbReference type="InterPro" id="IPR036366">
    <property type="entry name" value="PGBDSf"/>
</dbReference>
<dbReference type="InterPro" id="IPR002477">
    <property type="entry name" value="Peptidoglycan-bd-like"/>
</dbReference>
<organism evidence="7 8">
    <name type="scientific">Methylobacterium variabile</name>
    <dbReference type="NCBI Taxonomy" id="298794"/>
    <lineage>
        <taxon>Bacteria</taxon>
        <taxon>Pseudomonadati</taxon>
        <taxon>Pseudomonadota</taxon>
        <taxon>Alphaproteobacteria</taxon>
        <taxon>Hyphomicrobiales</taxon>
        <taxon>Methylobacteriaceae</taxon>
        <taxon>Methylobacterium</taxon>
    </lineage>
</organism>
<evidence type="ECO:0000256" key="2">
    <source>
        <dbReference type="ARBA" id="ARBA00007553"/>
    </source>
</evidence>
<dbReference type="PANTHER" id="PTHR30417:SF1">
    <property type="entry name" value="N-ACETYLMURAMOYL-L-ALANINE AMIDASE AMID"/>
    <property type="match status" value="1"/>
</dbReference>
<dbReference type="InterPro" id="IPR002502">
    <property type="entry name" value="Amidase_domain"/>
</dbReference>
<comment type="catalytic activity">
    <reaction evidence="1">
        <text>Hydrolyzes the link between N-acetylmuramoyl residues and L-amino acid residues in certain cell-wall glycopeptides.</text>
        <dbReference type="EC" id="3.5.1.28"/>
    </reaction>
</comment>
<keyword evidence="8" id="KW-1185">Reference proteome</keyword>
<dbReference type="InterPro" id="IPR051206">
    <property type="entry name" value="NAMLAA_amidase_2"/>
</dbReference>
<protein>
    <recommendedName>
        <fullName evidence="3">N-acetylmuramoyl-L-alanine amidase</fullName>
        <ecNumber evidence="3">3.5.1.28</ecNumber>
    </recommendedName>
</protein>
<accession>A0A0J6SIS2</accession>
<evidence type="ECO:0000256" key="1">
    <source>
        <dbReference type="ARBA" id="ARBA00001561"/>
    </source>
</evidence>
<dbReference type="GO" id="GO:0009253">
    <property type="term" value="P:peptidoglycan catabolic process"/>
    <property type="evidence" value="ECO:0007669"/>
    <property type="project" value="InterPro"/>
</dbReference>
<comment type="caution">
    <text evidence="7">The sequence shown here is derived from an EMBL/GenBank/DDBJ whole genome shotgun (WGS) entry which is preliminary data.</text>
</comment>
<sequence>MANATWLADVLRAAGLKVAEVDGWKTRGHAELGTIRMVMLHHTAGPATGNMPSLTTVTKGRPDLAGPLCNVALGRDGTCYVVAAGLAYHAGAGAWEGVTAGNSSSIGVEAENTGVGEPWPEVQLDAYARLCAAVLAHVGAKPIMAVAHREWALPKGRKIDPAGIDMTAFRARVAGIMNGAPVRPPVPAKDATGRPTLRRGVKGDDVKTLQAAIGVKADGSFGAMTEASLRAYQRAHGLVPDGIAGPGTWAAIDGAKAAA</sequence>
<dbReference type="Pfam" id="PF01510">
    <property type="entry name" value="Amidase_2"/>
    <property type="match status" value="1"/>
</dbReference>
<dbReference type="SUPFAM" id="SSF55846">
    <property type="entry name" value="N-acetylmuramoyl-L-alanine amidase-like"/>
    <property type="match status" value="1"/>
</dbReference>
<dbReference type="OrthoDB" id="1523598at2"/>
<evidence type="ECO:0000256" key="5">
    <source>
        <dbReference type="ARBA" id="ARBA00023316"/>
    </source>
</evidence>
<feature type="domain" description="N-acetylmuramoyl-L-alanine amidase" evidence="6">
    <location>
        <begin position="23"/>
        <end position="162"/>
    </location>
</feature>
<name>A0A0J6SIS2_9HYPH</name>
<dbReference type="EMBL" id="LABY01000155">
    <property type="protein sequence ID" value="KMO33308.1"/>
    <property type="molecule type" value="Genomic_DNA"/>
</dbReference>
<dbReference type="CDD" id="cd06583">
    <property type="entry name" value="PGRP"/>
    <property type="match status" value="1"/>
</dbReference>
<dbReference type="SMART" id="SM00644">
    <property type="entry name" value="Ami_2"/>
    <property type="match status" value="1"/>
</dbReference>
<evidence type="ECO:0000313" key="7">
    <source>
        <dbReference type="EMBL" id="KMO33308.1"/>
    </source>
</evidence>
<dbReference type="Gene3D" id="1.10.101.10">
    <property type="entry name" value="PGBD-like superfamily/PGBD"/>
    <property type="match status" value="1"/>
</dbReference>
<evidence type="ECO:0000256" key="4">
    <source>
        <dbReference type="ARBA" id="ARBA00022801"/>
    </source>
</evidence>
<dbReference type="GO" id="GO:0071555">
    <property type="term" value="P:cell wall organization"/>
    <property type="evidence" value="ECO:0007669"/>
    <property type="project" value="UniProtKB-KW"/>
</dbReference>
<dbReference type="SUPFAM" id="SSF47090">
    <property type="entry name" value="PGBD-like"/>
    <property type="match status" value="1"/>
</dbReference>
<reference evidence="7 8" key="1">
    <citation type="submission" date="2015-03" db="EMBL/GenBank/DDBJ databases">
        <title>Genome sequencing of Methylobacterium variabile DSM 16961.</title>
        <authorList>
            <person name="Chaudhry V."/>
            <person name="Patil P.B."/>
        </authorList>
    </citation>
    <scope>NUCLEOTIDE SEQUENCE [LARGE SCALE GENOMIC DNA]</scope>
    <source>
        <strain evidence="7 8">DSM 16961</strain>
    </source>
</reference>
<dbReference type="Gene3D" id="3.40.80.10">
    <property type="entry name" value="Peptidoglycan recognition protein-like"/>
    <property type="match status" value="1"/>
</dbReference>
<gene>
    <name evidence="7" type="ORF">VQ02_21170</name>
</gene>
<evidence type="ECO:0000313" key="8">
    <source>
        <dbReference type="Proteomes" id="UP000035955"/>
    </source>
</evidence>
<keyword evidence="4" id="KW-0378">Hydrolase</keyword>
<dbReference type="InterPro" id="IPR036365">
    <property type="entry name" value="PGBD-like_sf"/>
</dbReference>
<dbReference type="RefSeq" id="WP_048446192.1">
    <property type="nucleotide sequence ID" value="NZ_LABY01000155.1"/>
</dbReference>
<proteinExistence type="inferred from homology"/>
<dbReference type="GO" id="GO:0009254">
    <property type="term" value="P:peptidoglycan turnover"/>
    <property type="evidence" value="ECO:0007669"/>
    <property type="project" value="TreeGrafter"/>
</dbReference>